<keyword evidence="4" id="KW-1185">Reference proteome</keyword>
<proteinExistence type="predicted"/>
<comment type="caution">
    <text evidence="3">The sequence shown here is derived from an EMBL/GenBank/DDBJ whole genome shotgun (WGS) entry which is preliminary data.</text>
</comment>
<evidence type="ECO:0000313" key="3">
    <source>
        <dbReference type="EMBL" id="MFD2097962.1"/>
    </source>
</evidence>
<dbReference type="Pfam" id="PF18582">
    <property type="entry name" value="HZS_alpha"/>
    <property type="match status" value="1"/>
</dbReference>
<organism evidence="3 4">
    <name type="scientific">Corallincola platygyrae</name>
    <dbReference type="NCBI Taxonomy" id="1193278"/>
    <lineage>
        <taxon>Bacteria</taxon>
        <taxon>Pseudomonadati</taxon>
        <taxon>Pseudomonadota</taxon>
        <taxon>Gammaproteobacteria</taxon>
        <taxon>Alteromonadales</taxon>
        <taxon>Psychromonadaceae</taxon>
        <taxon>Corallincola</taxon>
    </lineage>
</organism>
<dbReference type="InterPro" id="IPR011042">
    <property type="entry name" value="6-blade_b-propeller_TolB-like"/>
</dbReference>
<dbReference type="EMBL" id="JBHUHT010000030">
    <property type="protein sequence ID" value="MFD2097962.1"/>
    <property type="molecule type" value="Genomic_DNA"/>
</dbReference>
<evidence type="ECO:0000259" key="2">
    <source>
        <dbReference type="Pfam" id="PF18582"/>
    </source>
</evidence>
<dbReference type="Gene3D" id="2.120.10.30">
    <property type="entry name" value="TolB, C-terminal domain"/>
    <property type="match status" value="1"/>
</dbReference>
<name>A0ABW4XRK1_9GAMM</name>
<dbReference type="RefSeq" id="WP_345340103.1">
    <property type="nucleotide sequence ID" value="NZ_BAABLI010000013.1"/>
</dbReference>
<protein>
    <recommendedName>
        <fullName evidence="2">Hydrazine synthase alpha subunit middle domain-containing protein</fullName>
    </recommendedName>
</protein>
<dbReference type="InterPro" id="IPR040698">
    <property type="entry name" value="HZS_alpha_mid"/>
</dbReference>
<dbReference type="Proteomes" id="UP001597380">
    <property type="component" value="Unassembled WGS sequence"/>
</dbReference>
<feature type="region of interest" description="Disordered" evidence="1">
    <location>
        <begin position="603"/>
        <end position="629"/>
    </location>
</feature>
<dbReference type="InterPro" id="IPR011659">
    <property type="entry name" value="WD40"/>
</dbReference>
<reference evidence="4" key="1">
    <citation type="journal article" date="2019" name="Int. J. Syst. Evol. Microbiol.">
        <title>The Global Catalogue of Microorganisms (GCM) 10K type strain sequencing project: providing services to taxonomists for standard genome sequencing and annotation.</title>
        <authorList>
            <consortium name="The Broad Institute Genomics Platform"/>
            <consortium name="The Broad Institute Genome Sequencing Center for Infectious Disease"/>
            <person name="Wu L."/>
            <person name="Ma J."/>
        </authorList>
    </citation>
    <scope>NUCLEOTIDE SEQUENCE [LARGE SCALE GENOMIC DNA]</scope>
    <source>
        <strain evidence="4">CGMCC 1.10992</strain>
    </source>
</reference>
<evidence type="ECO:0000313" key="4">
    <source>
        <dbReference type="Proteomes" id="UP001597380"/>
    </source>
</evidence>
<evidence type="ECO:0000256" key="1">
    <source>
        <dbReference type="SAM" id="MobiDB-lite"/>
    </source>
</evidence>
<dbReference type="Pfam" id="PF07676">
    <property type="entry name" value="PD40"/>
    <property type="match status" value="1"/>
</dbReference>
<gene>
    <name evidence="3" type="ORF">ACFSJ3_18390</name>
</gene>
<accession>A0ABW4XRK1</accession>
<feature type="domain" description="Hydrazine synthase alpha subunit middle" evidence="2">
    <location>
        <begin position="541"/>
        <end position="601"/>
    </location>
</feature>
<sequence>MMSNLVVQLKSAKARVAVAVSAALVGLAGCGADTTVRSESPDPVVVDYPVAYVARPIPVDEEGDRESESIRRPAEFFPGAQLILKDRASVSAAETILTEGVFDEGALYDVKDLSVSVEGDKLLFAMRAPEIEDADEEDQPKWNLWIYDLELDTLNPVISDSLTAEAGHDIAPRFLPDGRILFSSTRQRTARAILLDEGKPQFTALDEDRQESAFQLHVMNDDGTDIQQLTFNFSHDLDPVVMDDGHIIYTRWDNMGGRNGIHLYRMNMDGSGNEFLYGWHSHNVGTDGDRIEYAMPQQTPDGRLMVMLRRGQNEFTGGELVYLNTTDYTELDTPIADAAPGEAQESATFGEVRTDDGISIGGRLSSAFPLVDGTNRMLLSWSPCRLEQPEDPEAPEGAEPLPQLPCIEENVALEGVTEADPLYGLWIYDIGEGTQQPIVAPEEGMFFTDPVVMQESPRPSFTEGELDSTLVDENAAVIHIRSVYDFDGVDTVGITTLRDPALTTAADRPARFLRVVKGVAMPPDEVVDFPNTAFGRSAGQLMREVIGYAPIEPDGSVKVKVPANVPLAMSIVDGETMRVGERHQQWITLVPGETLECGGCHTSQSTLPHGRGDAQPASANAGAPETGQPFPNTNPALFADIGETMAEVATRINGTPAISADLSYVDIWTDPAVRTPDEEQHWRYTDMSTPAPSGASCFDSWTSLCRLQINYLEHLQPLWELDRQVLDPDTDEVLQDNTCVSCHGIADADGNTQVPAGQLDLRGDISPDEADHVISYRELMFNDNEQEVVDDAIRDVLVQAVDGNGDPLFQTDGNGDLILDDEGNPIPVLVTVTVTPSMNVAGAASSNRFFDPFRAGNSHEGLLNPAELRLIAEWLDIGGQYYNTPFYGTGD</sequence>
<dbReference type="SUPFAM" id="SSF82171">
    <property type="entry name" value="DPP6 N-terminal domain-like"/>
    <property type="match status" value="1"/>
</dbReference>